<keyword evidence="3" id="KW-1185">Reference proteome</keyword>
<protein>
    <submittedName>
        <fullName evidence="2">DUF3617 domain-containing protein</fullName>
    </submittedName>
</protein>
<evidence type="ECO:0000313" key="2">
    <source>
        <dbReference type="EMBL" id="TSB02378.1"/>
    </source>
</evidence>
<name>A0A553WCF3_9SPHN</name>
<evidence type="ECO:0000256" key="1">
    <source>
        <dbReference type="SAM" id="SignalP"/>
    </source>
</evidence>
<accession>A0A553WCF3</accession>
<dbReference type="Pfam" id="PF12276">
    <property type="entry name" value="DUF3617"/>
    <property type="match status" value="1"/>
</dbReference>
<feature type="signal peptide" evidence="1">
    <location>
        <begin position="1"/>
        <end position="20"/>
    </location>
</feature>
<organism evidence="2 3">
    <name type="scientific">Sphingorhabdus contaminans</name>
    <dbReference type="NCBI Taxonomy" id="1343899"/>
    <lineage>
        <taxon>Bacteria</taxon>
        <taxon>Pseudomonadati</taxon>
        <taxon>Pseudomonadota</taxon>
        <taxon>Alphaproteobacteria</taxon>
        <taxon>Sphingomonadales</taxon>
        <taxon>Sphingomonadaceae</taxon>
        <taxon>Sphingorhabdus</taxon>
    </lineage>
</organism>
<keyword evidence="1" id="KW-0732">Signal</keyword>
<dbReference type="PROSITE" id="PS51257">
    <property type="entry name" value="PROKAR_LIPOPROTEIN"/>
    <property type="match status" value="1"/>
</dbReference>
<dbReference type="Proteomes" id="UP000320160">
    <property type="component" value="Unassembled WGS sequence"/>
</dbReference>
<reference evidence="2 3" key="1">
    <citation type="submission" date="2019-07" db="EMBL/GenBank/DDBJ databases">
        <authorList>
            <person name="Park M."/>
        </authorList>
    </citation>
    <scope>NUCLEOTIDE SEQUENCE [LARGE SCALE GENOMIC DNA]</scope>
    <source>
        <strain evidence="2 3">KCTC32445</strain>
    </source>
</reference>
<dbReference type="EMBL" id="VKKU01000002">
    <property type="protein sequence ID" value="TSB02378.1"/>
    <property type="molecule type" value="Genomic_DNA"/>
</dbReference>
<dbReference type="RefSeq" id="WP_143777596.1">
    <property type="nucleotide sequence ID" value="NZ_VKKU01000002.1"/>
</dbReference>
<comment type="caution">
    <text evidence="2">The sequence shown here is derived from an EMBL/GenBank/DDBJ whole genome shotgun (WGS) entry which is preliminary data.</text>
</comment>
<evidence type="ECO:0000313" key="3">
    <source>
        <dbReference type="Proteomes" id="UP000320160"/>
    </source>
</evidence>
<feature type="chain" id="PRO_5021916194" evidence="1">
    <location>
        <begin position="21"/>
        <end position="160"/>
    </location>
</feature>
<dbReference type="AlphaFoldDB" id="A0A553WCF3"/>
<gene>
    <name evidence="2" type="ORF">FOM92_14880</name>
</gene>
<sequence>MKFALTLLPAFALLSACGTADGELTPGNWKNTMTMTEFEIPGAPIAMAQQAKAVLNKPQSSEACISPAQAKAGVRDFSSSMQQGDCKMEDFKQGGGKMSGTMVCTGVSGLGAPKMKMDGSYTTDKVEMKLSGEVTDTKIPGGKANIAMTLTSERIGDCKS</sequence>
<dbReference type="InterPro" id="IPR022061">
    <property type="entry name" value="DUF3617"/>
</dbReference>
<dbReference type="OrthoDB" id="7405484at2"/>
<proteinExistence type="predicted"/>